<dbReference type="EMBL" id="BAABGA010000006">
    <property type="protein sequence ID" value="GAA4444476.1"/>
    <property type="molecule type" value="Genomic_DNA"/>
</dbReference>
<keyword evidence="3" id="KW-1015">Disulfide bond</keyword>
<comment type="subcellular location">
    <subcellularLocation>
        <location evidence="1">Cell envelope</location>
    </subcellularLocation>
</comment>
<feature type="region of interest" description="Disordered" evidence="5">
    <location>
        <begin position="14"/>
        <end position="33"/>
    </location>
</feature>
<dbReference type="CDD" id="cd02966">
    <property type="entry name" value="TlpA_like_family"/>
    <property type="match status" value="1"/>
</dbReference>
<keyword evidence="4" id="KW-0676">Redox-active center</keyword>
<dbReference type="SUPFAM" id="SSF49464">
    <property type="entry name" value="Carboxypeptidase regulatory domain-like"/>
    <property type="match status" value="2"/>
</dbReference>
<dbReference type="SUPFAM" id="SSF52833">
    <property type="entry name" value="Thioredoxin-like"/>
    <property type="match status" value="1"/>
</dbReference>
<dbReference type="PROSITE" id="PS00194">
    <property type="entry name" value="THIOREDOXIN_1"/>
    <property type="match status" value="1"/>
</dbReference>
<dbReference type="PANTHER" id="PTHR42852">
    <property type="entry name" value="THIOL:DISULFIDE INTERCHANGE PROTEIN DSBE"/>
    <property type="match status" value="1"/>
</dbReference>
<evidence type="ECO:0000313" key="8">
    <source>
        <dbReference type="Proteomes" id="UP001500840"/>
    </source>
</evidence>
<dbReference type="Gene3D" id="3.40.30.10">
    <property type="entry name" value="Glutaredoxin"/>
    <property type="match status" value="1"/>
</dbReference>
<dbReference type="InterPro" id="IPR013766">
    <property type="entry name" value="Thioredoxin_domain"/>
</dbReference>
<keyword evidence="2" id="KW-0201">Cytochrome c-type biogenesis</keyword>
<dbReference type="PROSITE" id="PS51352">
    <property type="entry name" value="THIOREDOXIN_2"/>
    <property type="match status" value="1"/>
</dbReference>
<dbReference type="InterPro" id="IPR008969">
    <property type="entry name" value="CarboxyPept-like_regulatory"/>
</dbReference>
<feature type="domain" description="Thioredoxin" evidence="6">
    <location>
        <begin position="824"/>
        <end position="962"/>
    </location>
</feature>
<gene>
    <name evidence="7" type="ORF">GCM10023156_02860</name>
</gene>
<dbReference type="Pfam" id="PF00578">
    <property type="entry name" value="AhpC-TSA"/>
    <property type="match status" value="1"/>
</dbReference>
<name>A0ABP8M6W3_9BACT</name>
<comment type="caution">
    <text evidence="7">The sequence shown here is derived from an EMBL/GenBank/DDBJ whole genome shotgun (WGS) entry which is preliminary data.</text>
</comment>
<sequence length="962" mass="105708">MLLTLSIGSLKFVNADPPPTPKTSSSNDQTATTDTAAAKSIVIRLTDPAGQPLEDGKVVAKIANSLNKRTTLDPIPLEDGSVRFDLPAEPGYLLVEAKAVGHVPMKAIWQVDEWDTLPKEFTFPMQLGTTISGRVQDEQGRGIENAEVQILASTSELRHARPRTDVYRYPVKTDKDGRWICKVVPAQLNDVWLRFVHPDYISDDMFGQTANNISIDQLRAGSLISVLKKGTTVEGKVVDSDGQPISGAVVYQGKDRFGSSYPETTTDENGIFTFPNSRLDEMVLTIVAKGYAPETQTVNVTAAMEPVEIALKPGNRLRVRTVDADGQPLADVMVVPDTWRGFRSLADAQIPRKSNKNGIYVWNDAPADVIEFDILARGYMDHRREKLTARADEYVIKMVPPLRVHGTVTDAVTGNPINQFKVVQGIKWNEGDNVTWQLQDAVKGQNGQYEIKTTYPRPGHLFRFDAVGYKSVISPVFKSDQGDVLHNVAMQPAAAISGQVSLPSGDPAVGAQVILNVAGQYVAIQNGRFSDARDAVFATTDAAGKFELPTPEQEFRLLAIHDAGMIEMTGKDFDGNEKLVLKPWASIRGEVKTGSTAASQVSVRLHHLSQIPYQQPKFSFSGQTITDENGRYELLRVPPGENVQLSRATAVDATGRQLFTRSVRIATQPATEHVVDFGGTGRPITGRVDVPDDITEFRIDHGTLSPKLPEPPVPDEIANGTLEQRQQWLTEWSTTEAGIRYMAKATQNIAFVMADDRSFRIEDVPAGTYTLSLTAIAAKATDTLSQGEQLGFARTEVVVPEMSGGRSDEPLDLGSIKLKPRVFLRVGDMAPELKIKTLDGRPLSLADYRGKYVLLDFWATWCGPCLAEIPNLKKVHENFDDDKLVILSVSIDAKSKDAVNYIDENPLPWPQGHVDEENQPTVMTDFDFQSIPATFVIDTQGKIIAKDIRGEDLAEKIAELLK</sequence>
<evidence type="ECO:0000313" key="7">
    <source>
        <dbReference type="EMBL" id="GAA4444476.1"/>
    </source>
</evidence>
<dbReference type="Pfam" id="PF13620">
    <property type="entry name" value="CarboxypepD_reg"/>
    <property type="match status" value="1"/>
</dbReference>
<evidence type="ECO:0000259" key="6">
    <source>
        <dbReference type="PROSITE" id="PS51352"/>
    </source>
</evidence>
<evidence type="ECO:0000256" key="3">
    <source>
        <dbReference type="ARBA" id="ARBA00023157"/>
    </source>
</evidence>
<reference evidence="8" key="1">
    <citation type="journal article" date="2019" name="Int. J. Syst. Evol. Microbiol.">
        <title>The Global Catalogue of Microorganisms (GCM) 10K type strain sequencing project: providing services to taxonomists for standard genome sequencing and annotation.</title>
        <authorList>
            <consortium name="The Broad Institute Genomics Platform"/>
            <consortium name="The Broad Institute Genome Sequencing Center for Infectious Disease"/>
            <person name="Wu L."/>
            <person name="Ma J."/>
        </authorList>
    </citation>
    <scope>NUCLEOTIDE SEQUENCE [LARGE SCALE GENOMIC DNA]</scope>
    <source>
        <strain evidence="8">JCM 17759</strain>
    </source>
</reference>
<organism evidence="7 8">
    <name type="scientific">Novipirellula rosea</name>
    <dbReference type="NCBI Taxonomy" id="1031540"/>
    <lineage>
        <taxon>Bacteria</taxon>
        <taxon>Pseudomonadati</taxon>
        <taxon>Planctomycetota</taxon>
        <taxon>Planctomycetia</taxon>
        <taxon>Pirellulales</taxon>
        <taxon>Pirellulaceae</taxon>
        <taxon>Novipirellula</taxon>
    </lineage>
</organism>
<dbReference type="InterPro" id="IPR050553">
    <property type="entry name" value="Thioredoxin_ResA/DsbE_sf"/>
</dbReference>
<dbReference type="InterPro" id="IPR000866">
    <property type="entry name" value="AhpC/TSA"/>
</dbReference>
<accession>A0ABP8M6W3</accession>
<protein>
    <recommendedName>
        <fullName evidence="6">Thioredoxin domain-containing protein</fullName>
    </recommendedName>
</protein>
<dbReference type="PANTHER" id="PTHR42852:SF6">
    <property type="entry name" value="THIOL:DISULFIDE INTERCHANGE PROTEIN DSBE"/>
    <property type="match status" value="1"/>
</dbReference>
<evidence type="ECO:0000256" key="1">
    <source>
        <dbReference type="ARBA" id="ARBA00004196"/>
    </source>
</evidence>
<dbReference type="InterPro" id="IPR017937">
    <property type="entry name" value="Thioredoxin_CS"/>
</dbReference>
<dbReference type="InterPro" id="IPR036249">
    <property type="entry name" value="Thioredoxin-like_sf"/>
</dbReference>
<proteinExistence type="predicted"/>
<evidence type="ECO:0000256" key="2">
    <source>
        <dbReference type="ARBA" id="ARBA00022748"/>
    </source>
</evidence>
<evidence type="ECO:0000256" key="4">
    <source>
        <dbReference type="ARBA" id="ARBA00023284"/>
    </source>
</evidence>
<dbReference type="Proteomes" id="UP001500840">
    <property type="component" value="Unassembled WGS sequence"/>
</dbReference>
<keyword evidence="8" id="KW-1185">Reference proteome</keyword>
<dbReference type="Gene3D" id="2.60.40.1120">
    <property type="entry name" value="Carboxypeptidase-like, regulatory domain"/>
    <property type="match status" value="1"/>
</dbReference>
<evidence type="ECO:0000256" key="5">
    <source>
        <dbReference type="SAM" id="MobiDB-lite"/>
    </source>
</evidence>